<evidence type="ECO:0000313" key="2">
    <source>
        <dbReference type="Proteomes" id="UP001219605"/>
    </source>
</evidence>
<dbReference type="EMBL" id="CP118615">
    <property type="protein sequence ID" value="WDZ85828.1"/>
    <property type="molecule type" value="Genomic_DNA"/>
</dbReference>
<dbReference type="SUPFAM" id="SSF52777">
    <property type="entry name" value="CoA-dependent acyltransferases"/>
    <property type="match status" value="2"/>
</dbReference>
<sequence length="372" mass="38978">MRAAWANVLARFGNLRTVFTVTSDGRVGRGVAAAGDATRATFARAEPADFFDVLCARLDLFDTVLTRLVVAVDRRETLLGVCFDHLVIDGTTVRMVLSALWAALRGEEPPDPPPLGDARFVRAELATAGSAEVDRILTYWRATTGGHHSYPAPHEGITRPAGVPARPETATVPVRLGGPTGLPAGRLGRAALLLSAVAVAFGRTTDGTAPRFVTLTQGARRAGRNQQRIAGFLSNWLLASVPVARSAAVGAGPAAQAMLAAMAAGDVHHAEVVRRLEPDRYGARYGPSTGLPPYSLFNYLQQLPEPRIDRGTGRTLTVPPVPGNILHGGLRVYGSEPEHGADVAVRVVADAGVYGAGFAAALAEAIVVATAP</sequence>
<evidence type="ECO:0000313" key="1">
    <source>
        <dbReference type="EMBL" id="WDZ85828.1"/>
    </source>
</evidence>
<dbReference type="InterPro" id="IPR023213">
    <property type="entry name" value="CAT-like_dom_sf"/>
</dbReference>
<name>A0ABY7ZSH8_9ACTN</name>
<accession>A0ABY7ZSH8</accession>
<reference evidence="1 2" key="1">
    <citation type="submission" date="2023-02" db="EMBL/GenBank/DDBJ databases">
        <authorList>
            <person name="Mo P."/>
        </authorList>
    </citation>
    <scope>NUCLEOTIDE SEQUENCE [LARGE SCALE GENOMIC DNA]</scope>
    <source>
        <strain evidence="1 2">HUAS 3</strain>
    </source>
</reference>
<dbReference type="Gene3D" id="3.30.559.10">
    <property type="entry name" value="Chloramphenicol acetyltransferase-like domain"/>
    <property type="match status" value="1"/>
</dbReference>
<dbReference type="Gene3D" id="3.30.559.30">
    <property type="entry name" value="Nonribosomal peptide synthetase, condensation domain"/>
    <property type="match status" value="1"/>
</dbReference>
<dbReference type="Proteomes" id="UP001219605">
    <property type="component" value="Chromosome"/>
</dbReference>
<proteinExistence type="predicted"/>
<evidence type="ECO:0008006" key="3">
    <source>
        <dbReference type="Google" id="ProtNLM"/>
    </source>
</evidence>
<keyword evidence="2" id="KW-1185">Reference proteome</keyword>
<protein>
    <recommendedName>
        <fullName evidence="3">Condensation domain-containing protein</fullName>
    </recommendedName>
</protein>
<organism evidence="1 2">
    <name type="scientific">Micromonospora cathayae</name>
    <dbReference type="NCBI Taxonomy" id="3028804"/>
    <lineage>
        <taxon>Bacteria</taxon>
        <taxon>Bacillati</taxon>
        <taxon>Actinomycetota</taxon>
        <taxon>Actinomycetes</taxon>
        <taxon>Micromonosporales</taxon>
        <taxon>Micromonosporaceae</taxon>
        <taxon>Micromonospora</taxon>
    </lineage>
</organism>
<dbReference type="RefSeq" id="WP_275032583.1">
    <property type="nucleotide sequence ID" value="NZ_CP118615.1"/>
</dbReference>
<gene>
    <name evidence="1" type="ORF">PVK37_05180</name>
</gene>